<dbReference type="EMBL" id="IACM01128139">
    <property type="protein sequence ID" value="LAB38081.1"/>
    <property type="molecule type" value="Transcribed_RNA"/>
</dbReference>
<dbReference type="AlphaFoldDB" id="A0A2D4MXE0"/>
<reference evidence="2" key="1">
    <citation type="submission" date="2017-07" db="EMBL/GenBank/DDBJ databases">
        <authorList>
            <person name="Mikheyev A."/>
            <person name="Grau M."/>
        </authorList>
    </citation>
    <scope>NUCLEOTIDE SEQUENCE</scope>
    <source>
        <tissue evidence="2">Venom_gland</tissue>
    </source>
</reference>
<feature type="compositionally biased region" description="Polar residues" evidence="1">
    <location>
        <begin position="15"/>
        <end position="29"/>
    </location>
</feature>
<evidence type="ECO:0000256" key="1">
    <source>
        <dbReference type="SAM" id="MobiDB-lite"/>
    </source>
</evidence>
<protein>
    <submittedName>
        <fullName evidence="2">Uncharacterized protein</fullName>
    </submittedName>
</protein>
<feature type="compositionally biased region" description="Basic and acidic residues" evidence="1">
    <location>
        <begin position="31"/>
        <end position="45"/>
    </location>
</feature>
<feature type="region of interest" description="Disordered" evidence="1">
    <location>
        <begin position="15"/>
        <end position="53"/>
    </location>
</feature>
<organism evidence="2">
    <name type="scientific">Micrurus spixii</name>
    <name type="common">Amazon coral snake</name>
    <dbReference type="NCBI Taxonomy" id="129469"/>
    <lineage>
        <taxon>Eukaryota</taxon>
        <taxon>Metazoa</taxon>
        <taxon>Chordata</taxon>
        <taxon>Craniata</taxon>
        <taxon>Vertebrata</taxon>
        <taxon>Euteleostomi</taxon>
        <taxon>Lepidosauria</taxon>
        <taxon>Squamata</taxon>
        <taxon>Bifurcata</taxon>
        <taxon>Unidentata</taxon>
        <taxon>Episquamata</taxon>
        <taxon>Toxicofera</taxon>
        <taxon>Serpentes</taxon>
        <taxon>Colubroidea</taxon>
        <taxon>Elapidae</taxon>
        <taxon>Elapinae</taxon>
        <taxon>Micrurus</taxon>
    </lineage>
</organism>
<evidence type="ECO:0000313" key="2">
    <source>
        <dbReference type="EMBL" id="LAB38081.1"/>
    </source>
</evidence>
<sequence length="110" mass="12169">MSCVLAYTVQSRIKLSPTGTHNDSHQSFLSRKLEQEHNGVERKDAPPAQNASSHPWLRLTFSRSFAQLPSVLISPQGRAGLSDAGWRCFAPGKRRSLGSDRWRGCAYISG</sequence>
<accession>A0A2D4MXE0</accession>
<reference evidence="2" key="2">
    <citation type="submission" date="2017-11" db="EMBL/GenBank/DDBJ databases">
        <title>Coralsnake Venomics: Analyses of Venom Gland Transcriptomes and Proteomes of Six Brazilian Taxa.</title>
        <authorList>
            <person name="Aird S.D."/>
            <person name="Jorge da Silva N."/>
            <person name="Qiu L."/>
            <person name="Villar-Briones A."/>
            <person name="Aparecida-Saddi V."/>
            <person name="Campos-Telles M.P."/>
            <person name="Grau M."/>
            <person name="Mikheyev A.S."/>
        </authorList>
    </citation>
    <scope>NUCLEOTIDE SEQUENCE</scope>
    <source>
        <tissue evidence="2">Venom_gland</tissue>
    </source>
</reference>
<name>A0A2D4MXE0_9SAUR</name>
<proteinExistence type="predicted"/>